<dbReference type="InterPro" id="IPR001763">
    <property type="entry name" value="Rhodanese-like_dom"/>
</dbReference>
<feature type="region of interest" description="Disordered" evidence="1">
    <location>
        <begin position="1"/>
        <end position="22"/>
    </location>
</feature>
<accession>A0AA88H2I4</accession>
<dbReference type="SMART" id="SM00450">
    <property type="entry name" value="RHOD"/>
    <property type="match status" value="1"/>
</dbReference>
<reference evidence="3 4" key="1">
    <citation type="journal article" date="2018" name="BMC Genomics">
        <title>The genome of Naegleria lovaniensis, the basis for a comparative approach to unravel pathogenicity factors of the human pathogenic amoeba N. fowleri.</title>
        <authorList>
            <person name="Liechti N."/>
            <person name="Schurch N."/>
            <person name="Bruggmann R."/>
            <person name="Wittwer M."/>
        </authorList>
    </citation>
    <scope>NUCLEOTIDE SEQUENCE [LARGE SCALE GENOMIC DNA]</scope>
    <source>
        <strain evidence="3 4">ATCC 30569</strain>
    </source>
</reference>
<proteinExistence type="predicted"/>
<dbReference type="PANTHER" id="PTHR44086">
    <property type="entry name" value="THIOSULFATE SULFURTRANSFERASE RDL2, MITOCHONDRIAL-RELATED"/>
    <property type="match status" value="1"/>
</dbReference>
<sequence length="160" mass="18481">MSTHHSNNNNNNSNDDHCTLQASSTPLPLNIIQSGKISKQELRHLITSSTTPNQLSSQQQQQHYILLDVRSHQEVRGHHPLLPTAKHIPINLIYSAFEAEDDEFEMEFGFCKPQQQDLIIVYCEHGIRSQMVQQILTEEFGYQHVINYEGSAHDWYSERN</sequence>
<name>A0AA88H2I4_NAELO</name>
<feature type="domain" description="Rhodanese" evidence="2">
    <location>
        <begin position="60"/>
        <end position="159"/>
    </location>
</feature>
<evidence type="ECO:0000259" key="2">
    <source>
        <dbReference type="PROSITE" id="PS50206"/>
    </source>
</evidence>
<dbReference type="Gene3D" id="3.40.250.10">
    <property type="entry name" value="Rhodanese-like domain"/>
    <property type="match status" value="1"/>
</dbReference>
<evidence type="ECO:0000256" key="1">
    <source>
        <dbReference type="SAM" id="MobiDB-lite"/>
    </source>
</evidence>
<dbReference type="SUPFAM" id="SSF52821">
    <property type="entry name" value="Rhodanese/Cell cycle control phosphatase"/>
    <property type="match status" value="1"/>
</dbReference>
<dbReference type="Proteomes" id="UP000816034">
    <property type="component" value="Unassembled WGS sequence"/>
</dbReference>
<dbReference type="Pfam" id="PF00581">
    <property type="entry name" value="Rhodanese"/>
    <property type="match status" value="1"/>
</dbReference>
<dbReference type="RefSeq" id="XP_044553961.1">
    <property type="nucleotide sequence ID" value="XM_044689441.1"/>
</dbReference>
<protein>
    <recommendedName>
        <fullName evidence="2">Rhodanese domain-containing protein</fullName>
    </recommendedName>
</protein>
<comment type="caution">
    <text evidence="3">The sequence shown here is derived from an EMBL/GenBank/DDBJ whole genome shotgun (WGS) entry which is preliminary data.</text>
</comment>
<dbReference type="GO" id="GO:0005739">
    <property type="term" value="C:mitochondrion"/>
    <property type="evidence" value="ECO:0007669"/>
    <property type="project" value="TreeGrafter"/>
</dbReference>
<dbReference type="PROSITE" id="PS50206">
    <property type="entry name" value="RHODANESE_3"/>
    <property type="match status" value="1"/>
</dbReference>
<dbReference type="AlphaFoldDB" id="A0AA88H2I4"/>
<dbReference type="EMBL" id="PYSW02000006">
    <property type="protein sequence ID" value="KAG2392067.1"/>
    <property type="molecule type" value="Genomic_DNA"/>
</dbReference>
<feature type="compositionally biased region" description="Low complexity" evidence="1">
    <location>
        <begin position="1"/>
        <end position="13"/>
    </location>
</feature>
<dbReference type="GeneID" id="68106005"/>
<evidence type="ECO:0000313" key="4">
    <source>
        <dbReference type="Proteomes" id="UP000816034"/>
    </source>
</evidence>
<organism evidence="3 4">
    <name type="scientific">Naegleria lovaniensis</name>
    <name type="common">Amoeba</name>
    <dbReference type="NCBI Taxonomy" id="51637"/>
    <lineage>
        <taxon>Eukaryota</taxon>
        <taxon>Discoba</taxon>
        <taxon>Heterolobosea</taxon>
        <taxon>Tetramitia</taxon>
        <taxon>Eutetramitia</taxon>
        <taxon>Vahlkampfiidae</taxon>
        <taxon>Naegleria</taxon>
    </lineage>
</organism>
<dbReference type="GO" id="GO:0004792">
    <property type="term" value="F:thiosulfate-cyanide sulfurtransferase activity"/>
    <property type="evidence" value="ECO:0007669"/>
    <property type="project" value="TreeGrafter"/>
</dbReference>
<dbReference type="PANTHER" id="PTHR44086:SF10">
    <property type="entry name" value="THIOSULFATE SULFURTRANSFERASE_RHODANESE-LIKE DOMAIN-CONTAINING PROTEIN 3"/>
    <property type="match status" value="1"/>
</dbReference>
<dbReference type="InterPro" id="IPR036873">
    <property type="entry name" value="Rhodanese-like_dom_sf"/>
</dbReference>
<evidence type="ECO:0000313" key="3">
    <source>
        <dbReference type="EMBL" id="KAG2392067.1"/>
    </source>
</evidence>
<gene>
    <name evidence="3" type="ORF">C9374_013552</name>
</gene>
<keyword evidence="4" id="KW-1185">Reference proteome</keyword>